<dbReference type="AlphaFoldDB" id="A0A0A2L2H9"/>
<gene>
    <name evidence="1" type="ORF">PEX2_107170</name>
</gene>
<keyword evidence="2" id="KW-1185">Reference proteome</keyword>
<reference evidence="1 2" key="1">
    <citation type="journal article" date="2015" name="Mol. Plant Microbe Interact.">
        <title>Genome, transcriptome, and functional analyses of Penicillium expansum provide new insights into secondary metabolism and pathogenicity.</title>
        <authorList>
            <person name="Ballester A.R."/>
            <person name="Marcet-Houben M."/>
            <person name="Levin E."/>
            <person name="Sela N."/>
            <person name="Selma-Lazaro C."/>
            <person name="Carmona L."/>
            <person name="Wisniewski M."/>
            <person name="Droby S."/>
            <person name="Gonzalez-Candelas L."/>
            <person name="Gabaldon T."/>
        </authorList>
    </citation>
    <scope>NUCLEOTIDE SEQUENCE [LARGE SCALE GENOMIC DNA]</scope>
    <source>
        <strain evidence="1 2">MD-8</strain>
    </source>
</reference>
<dbReference type="HOGENOM" id="CLU_042697_1_0_1"/>
<dbReference type="RefSeq" id="XP_016594827.1">
    <property type="nucleotide sequence ID" value="XM_016747985.1"/>
</dbReference>
<dbReference type="InterPro" id="IPR013083">
    <property type="entry name" value="Znf_RING/FYVE/PHD"/>
</dbReference>
<dbReference type="InterPro" id="IPR011011">
    <property type="entry name" value="Znf_FYVE_PHD"/>
</dbReference>
<accession>A0A0A2L2H9</accession>
<comment type="caution">
    <text evidence="1">The sequence shown here is derived from an EMBL/GenBank/DDBJ whole genome shotgun (WGS) entry which is preliminary data.</text>
</comment>
<evidence type="ECO:0000313" key="1">
    <source>
        <dbReference type="EMBL" id="KGO52058.1"/>
    </source>
</evidence>
<dbReference type="Proteomes" id="UP000030143">
    <property type="component" value="Unassembled WGS sequence"/>
</dbReference>
<organism evidence="1 2">
    <name type="scientific">Penicillium expansum</name>
    <name type="common">Blue mold rot fungus</name>
    <dbReference type="NCBI Taxonomy" id="27334"/>
    <lineage>
        <taxon>Eukaryota</taxon>
        <taxon>Fungi</taxon>
        <taxon>Dikarya</taxon>
        <taxon>Ascomycota</taxon>
        <taxon>Pezizomycotina</taxon>
        <taxon>Eurotiomycetes</taxon>
        <taxon>Eurotiomycetidae</taxon>
        <taxon>Eurotiales</taxon>
        <taxon>Aspergillaceae</taxon>
        <taxon>Penicillium</taxon>
    </lineage>
</organism>
<dbReference type="CDD" id="cd15517">
    <property type="entry name" value="PHD_TCF19_like"/>
    <property type="match status" value="1"/>
</dbReference>
<dbReference type="VEuPathDB" id="FungiDB:PEXP_108180"/>
<proteinExistence type="predicted"/>
<dbReference type="GeneID" id="27683406"/>
<protein>
    <submittedName>
        <fullName evidence="1">Zinc finger, FYVE/PHD-type</fullName>
    </submittedName>
</protein>
<evidence type="ECO:0000313" key="2">
    <source>
        <dbReference type="Proteomes" id="UP000030143"/>
    </source>
</evidence>
<name>A0A0A2L2H9_PENEN</name>
<dbReference type="Gene3D" id="3.30.40.10">
    <property type="entry name" value="Zinc/RING finger domain, C3HC4 (zinc finger)"/>
    <property type="match status" value="1"/>
</dbReference>
<dbReference type="EMBL" id="JQFZ01000274">
    <property type="protein sequence ID" value="KGO52058.1"/>
    <property type="molecule type" value="Genomic_DNA"/>
</dbReference>
<sequence>MGTRGLWNLQVDDCWYRLRHPRIRVSPPEAAETLRRVKQIHDKTINLEQWERVSFPSPLDAYFDFVYTIDRDAGTFILSTWSCVDRILMPLALEASLADICETSSISVNSLRPSPLLSIPNSGKDQDPESNSASLEPLNIQTCFPTAIFELQQQFFLDFVFLWRSWIGDPMTWRYGSRVFNAFARAILCLASWDFEVSYDCDPPLPINHSSIPGWKFPEEELYWFHGFLIMLQPNLESQSMLRTAITRAKAFISSSARTTRKVRSILISPGHIAFVELFQHTVACSQVLPLLADRSASQCTPGFRVLAQVLSTDCWKETCVHREKRPSSMPPEILSEILHHSEPRDAVSFAQASFKVERLYYDSVPQFKHVSVQRLNLSIPCCGDRTGLENLGVRCIRCHTWQHQKCIGLEILPSDNSFICATCLKEDSKATHLTPGGISRLHSRTERRTCAVTVDGSVKGLRVRLSKPAHLRPELRIIGDLIHSIPKGLVDFSIQFNGSFAGLAYGLDDLELDQNH</sequence>
<dbReference type="SUPFAM" id="SSF57903">
    <property type="entry name" value="FYVE/PHD zinc finger"/>
    <property type="match status" value="1"/>
</dbReference>